<evidence type="ECO:0000256" key="1">
    <source>
        <dbReference type="ARBA" id="ARBA00022741"/>
    </source>
</evidence>
<dbReference type="InterPro" id="IPR037103">
    <property type="entry name" value="Tubulin/FtsZ-like_C"/>
</dbReference>
<name>A0A1Z4LIT8_9CYAN</name>
<organism evidence="3 4">
    <name type="scientific">Calothrix parasitica NIES-267</name>
    <dbReference type="NCBI Taxonomy" id="1973488"/>
    <lineage>
        <taxon>Bacteria</taxon>
        <taxon>Bacillati</taxon>
        <taxon>Cyanobacteriota</taxon>
        <taxon>Cyanophyceae</taxon>
        <taxon>Nostocales</taxon>
        <taxon>Calotrichaceae</taxon>
        <taxon>Calothrix</taxon>
    </lineage>
</organism>
<keyword evidence="4" id="KW-1185">Reference proteome</keyword>
<evidence type="ECO:0000313" key="4">
    <source>
        <dbReference type="Proteomes" id="UP000218418"/>
    </source>
</evidence>
<keyword evidence="1" id="KW-0547">Nucleotide-binding</keyword>
<evidence type="ECO:0008006" key="5">
    <source>
        <dbReference type="Google" id="ProtNLM"/>
    </source>
</evidence>
<gene>
    <name evidence="3" type="ORF">NIES267_06320</name>
</gene>
<accession>A0A1Z4LIT8</accession>
<sequence length="130" mass="14158">MWNLKLSGIMARKRFIVEMGMGIDQHGQEPTVAAKRAVRNAIANNALIGVFEVAGLSDPDEMIVEVEIALPYPEQVREEEVLAVLPFGRKSLTLKSGGMVVEGKAIEVLQDKNDEMLIAVAAVTVLIDND</sequence>
<keyword evidence="2" id="KW-0342">GTP-binding</keyword>
<dbReference type="GO" id="GO:0005525">
    <property type="term" value="F:GTP binding"/>
    <property type="evidence" value="ECO:0007669"/>
    <property type="project" value="UniProtKB-KW"/>
</dbReference>
<evidence type="ECO:0000313" key="3">
    <source>
        <dbReference type="EMBL" id="BAY81157.1"/>
    </source>
</evidence>
<dbReference type="EMBL" id="AP018227">
    <property type="protein sequence ID" value="BAY81157.1"/>
    <property type="molecule type" value="Genomic_DNA"/>
</dbReference>
<dbReference type="Gene3D" id="3.30.1330.20">
    <property type="entry name" value="Tubulin/FtsZ, C-terminal domain"/>
    <property type="match status" value="1"/>
</dbReference>
<dbReference type="NCBIfam" id="TIGR02058">
    <property type="entry name" value="lin0512_fam"/>
    <property type="match status" value="1"/>
</dbReference>
<dbReference type="PANTHER" id="PTHR34784">
    <property type="entry name" value="50S RIBOSOMAL PROTEIN L34"/>
    <property type="match status" value="1"/>
</dbReference>
<reference evidence="3 4" key="1">
    <citation type="submission" date="2017-06" db="EMBL/GenBank/DDBJ databases">
        <title>Genome sequencing of cyanobaciteial culture collection at National Institute for Environmental Studies (NIES).</title>
        <authorList>
            <person name="Hirose Y."/>
            <person name="Shimura Y."/>
            <person name="Fujisawa T."/>
            <person name="Nakamura Y."/>
            <person name="Kawachi M."/>
        </authorList>
    </citation>
    <scope>NUCLEOTIDE SEQUENCE [LARGE SCALE GENOMIC DNA]</scope>
    <source>
        <strain evidence="3 4">NIES-267</strain>
    </source>
</reference>
<dbReference type="InterPro" id="IPR011719">
    <property type="entry name" value="CHP02058"/>
</dbReference>
<dbReference type="PANTHER" id="PTHR34784:SF1">
    <property type="entry name" value="50S RIBOSOMAL PROTEIN L34"/>
    <property type="match status" value="1"/>
</dbReference>
<dbReference type="AlphaFoldDB" id="A0A1Z4LIT8"/>
<proteinExistence type="predicted"/>
<protein>
    <recommendedName>
        <fullName evidence="5">Lin0512 family protein</fullName>
    </recommendedName>
</protein>
<evidence type="ECO:0000256" key="2">
    <source>
        <dbReference type="ARBA" id="ARBA00023134"/>
    </source>
</evidence>
<dbReference type="Pfam" id="PF09585">
    <property type="entry name" value="Lin0512_fam"/>
    <property type="match status" value="1"/>
</dbReference>
<dbReference type="Proteomes" id="UP000218418">
    <property type="component" value="Chromosome"/>
</dbReference>